<evidence type="ECO:0000259" key="1">
    <source>
        <dbReference type="Pfam" id="PF07238"/>
    </source>
</evidence>
<dbReference type="AlphaFoldDB" id="K8P9J9"/>
<reference evidence="2 3" key="1">
    <citation type="submission" date="2012-04" db="EMBL/GenBank/DDBJ databases">
        <title>The Genome Sequence of Afipia broomeae ATCC 49717.</title>
        <authorList>
            <consortium name="The Broad Institute Genome Sequencing Platform"/>
            <person name="Earl A."/>
            <person name="Ward D."/>
            <person name="Feldgarden M."/>
            <person name="Gevers D."/>
            <person name="Huys G."/>
            <person name="Walker B."/>
            <person name="Young S.K."/>
            <person name="Zeng Q."/>
            <person name="Gargeya S."/>
            <person name="Fitzgerald M."/>
            <person name="Haas B."/>
            <person name="Abouelleil A."/>
            <person name="Alvarado L."/>
            <person name="Arachchi H.M."/>
            <person name="Berlin A."/>
            <person name="Chapman S.B."/>
            <person name="Goldberg J."/>
            <person name="Griggs A."/>
            <person name="Gujja S."/>
            <person name="Hansen M."/>
            <person name="Howarth C."/>
            <person name="Imamovic A."/>
            <person name="Larimer J."/>
            <person name="McCowen C."/>
            <person name="Montmayeur A."/>
            <person name="Murphy C."/>
            <person name="Neiman D."/>
            <person name="Pearson M."/>
            <person name="Priest M."/>
            <person name="Roberts A."/>
            <person name="Saif S."/>
            <person name="Shea T."/>
            <person name="Sisk P."/>
            <person name="Sykes S."/>
            <person name="Wortman J."/>
            <person name="Nusbaum C."/>
            <person name="Birren B."/>
        </authorList>
    </citation>
    <scope>NUCLEOTIDE SEQUENCE [LARGE SCALE GENOMIC DNA]</scope>
    <source>
        <strain evidence="2 3">ATCC 49717</strain>
    </source>
</reference>
<keyword evidence="3" id="KW-1185">Reference proteome</keyword>
<evidence type="ECO:0000313" key="3">
    <source>
        <dbReference type="Proteomes" id="UP000001096"/>
    </source>
</evidence>
<protein>
    <recommendedName>
        <fullName evidence="1">PilZ domain-containing protein</fullName>
    </recommendedName>
</protein>
<dbReference type="PATRIC" id="fig|883078.3.peg.2758"/>
<evidence type="ECO:0000313" key="2">
    <source>
        <dbReference type="EMBL" id="EKS36255.1"/>
    </source>
</evidence>
<dbReference type="Proteomes" id="UP000001096">
    <property type="component" value="Unassembled WGS sequence"/>
</dbReference>
<feature type="domain" description="PilZ" evidence="1">
    <location>
        <begin position="15"/>
        <end position="90"/>
    </location>
</feature>
<dbReference type="HOGENOM" id="CLU_158569_1_0_5"/>
<gene>
    <name evidence="2" type="ORF">HMPREF9695_02673</name>
</gene>
<organism evidence="2 3">
    <name type="scientific">Afipia broomeae ATCC 49717</name>
    <dbReference type="NCBI Taxonomy" id="883078"/>
    <lineage>
        <taxon>Bacteria</taxon>
        <taxon>Pseudomonadati</taxon>
        <taxon>Pseudomonadota</taxon>
        <taxon>Alphaproteobacteria</taxon>
        <taxon>Hyphomicrobiales</taxon>
        <taxon>Nitrobacteraceae</taxon>
        <taxon>Afipia</taxon>
    </lineage>
</organism>
<sequence>MIQRLAAMTEAPQVDRRSQARRRVFKGGVITFGGAGIDCTVRNISGGGAALDVANAAVIPPTFRLAIKADDFFARCRVVWSNGKRFGIAFD</sequence>
<dbReference type="Gene3D" id="2.40.10.220">
    <property type="entry name" value="predicted glycosyltransferase like domains"/>
    <property type="match status" value="1"/>
</dbReference>
<proteinExistence type="predicted"/>
<dbReference type="eggNOG" id="COG3706">
    <property type="taxonomic scope" value="Bacteria"/>
</dbReference>
<dbReference type="Pfam" id="PF07238">
    <property type="entry name" value="PilZ"/>
    <property type="match status" value="1"/>
</dbReference>
<dbReference type="InterPro" id="IPR009875">
    <property type="entry name" value="PilZ_domain"/>
</dbReference>
<name>K8P9J9_9BRAD</name>
<dbReference type="EMBL" id="AGWX01000004">
    <property type="protein sequence ID" value="EKS36255.1"/>
    <property type="molecule type" value="Genomic_DNA"/>
</dbReference>
<dbReference type="SUPFAM" id="SSF141371">
    <property type="entry name" value="PilZ domain-like"/>
    <property type="match status" value="1"/>
</dbReference>
<accession>K8P9J9</accession>
<comment type="caution">
    <text evidence="2">The sequence shown here is derived from an EMBL/GenBank/DDBJ whole genome shotgun (WGS) entry which is preliminary data.</text>
</comment>
<dbReference type="GO" id="GO:0035438">
    <property type="term" value="F:cyclic-di-GMP binding"/>
    <property type="evidence" value="ECO:0007669"/>
    <property type="project" value="InterPro"/>
</dbReference>